<feature type="region of interest" description="Disordered" evidence="1">
    <location>
        <begin position="12"/>
        <end position="31"/>
    </location>
</feature>
<proteinExistence type="predicted"/>
<sequence>MAENLVDGEFWLPPQFLSDDDSTATPFNSKSLPLKVNIGDDAVLFPSEFPFHGFTPSELGSGSGSGGSSETESDEDDQLVAELTRRFARSSLYPDGKSSENHMGRFVSGSPQSTLCAIGNGCGCRKGSSQGSPNGVCDLTSSKATWDLLHAAAGEVERMRLNKEGDGFTFNHQNHNNGFFVPQRKPSPVTPLPSKNSNPTITNSDAGLFTQQSLCHQQLQIAQFQMLRQQQIAKQQGAVWNLQKQCGGVYQQRQNNQVAPNRGRVNDVNGVVGGRNPRPVGLSPSAWPTLQHAKQQQNQQQYGSGMRAVFLGNPSGRRECAGTGVFLPRRIDSPAESRKKPACSTVLVPTRVAQALNLNLDDMMGGQPQHLQQQHRFGASNMDSAAVSRLRSNNNYVLSQQKRNLKAQPTVNHDIKLPQEWTY</sequence>
<comment type="caution">
    <text evidence="2">The sequence shown here is derived from an EMBL/GenBank/DDBJ whole genome shotgun (WGS) entry which is preliminary data.</text>
</comment>
<feature type="region of interest" description="Disordered" evidence="1">
    <location>
        <begin position="56"/>
        <end position="79"/>
    </location>
</feature>
<keyword evidence="3" id="KW-1185">Reference proteome</keyword>
<dbReference type="PANTHER" id="PTHR33356:SF5">
    <property type="entry name" value="TIP41-LIKE PROTEIN"/>
    <property type="match status" value="1"/>
</dbReference>
<protein>
    <recommendedName>
        <fullName evidence="4">TIP41-like protein</fullName>
    </recommendedName>
</protein>
<name>A0AAN9PDT9_CLITE</name>
<reference evidence="2 3" key="1">
    <citation type="submission" date="2024-01" db="EMBL/GenBank/DDBJ databases">
        <title>The genomes of 5 underutilized Papilionoideae crops provide insights into root nodulation and disease resistance.</title>
        <authorList>
            <person name="Yuan L."/>
        </authorList>
    </citation>
    <scope>NUCLEOTIDE SEQUENCE [LARGE SCALE GENOMIC DNA]</scope>
    <source>
        <strain evidence="2">LY-2023</strain>
        <tissue evidence="2">Leaf</tissue>
    </source>
</reference>
<dbReference type="EMBL" id="JAYKXN010000004">
    <property type="protein sequence ID" value="KAK7294591.1"/>
    <property type="molecule type" value="Genomic_DNA"/>
</dbReference>
<evidence type="ECO:0008006" key="4">
    <source>
        <dbReference type="Google" id="ProtNLM"/>
    </source>
</evidence>
<dbReference type="Proteomes" id="UP001359559">
    <property type="component" value="Unassembled WGS sequence"/>
</dbReference>
<dbReference type="AlphaFoldDB" id="A0AAN9PDT9"/>
<gene>
    <name evidence="2" type="ORF">RJT34_17480</name>
</gene>
<accession>A0AAN9PDT9</accession>
<evidence type="ECO:0000313" key="3">
    <source>
        <dbReference type="Proteomes" id="UP001359559"/>
    </source>
</evidence>
<organism evidence="2 3">
    <name type="scientific">Clitoria ternatea</name>
    <name type="common">Butterfly pea</name>
    <dbReference type="NCBI Taxonomy" id="43366"/>
    <lineage>
        <taxon>Eukaryota</taxon>
        <taxon>Viridiplantae</taxon>
        <taxon>Streptophyta</taxon>
        <taxon>Embryophyta</taxon>
        <taxon>Tracheophyta</taxon>
        <taxon>Spermatophyta</taxon>
        <taxon>Magnoliopsida</taxon>
        <taxon>eudicotyledons</taxon>
        <taxon>Gunneridae</taxon>
        <taxon>Pentapetalae</taxon>
        <taxon>rosids</taxon>
        <taxon>fabids</taxon>
        <taxon>Fabales</taxon>
        <taxon>Fabaceae</taxon>
        <taxon>Papilionoideae</taxon>
        <taxon>50 kb inversion clade</taxon>
        <taxon>NPAAA clade</taxon>
        <taxon>indigoferoid/millettioid clade</taxon>
        <taxon>Phaseoleae</taxon>
        <taxon>Clitoria</taxon>
    </lineage>
</organism>
<evidence type="ECO:0000313" key="2">
    <source>
        <dbReference type="EMBL" id="KAK7294591.1"/>
    </source>
</evidence>
<dbReference type="PANTHER" id="PTHR33356">
    <property type="entry name" value="TIP41-LIKE PROTEIN"/>
    <property type="match status" value="1"/>
</dbReference>
<evidence type="ECO:0000256" key="1">
    <source>
        <dbReference type="SAM" id="MobiDB-lite"/>
    </source>
</evidence>